<dbReference type="SUPFAM" id="SSF51161">
    <property type="entry name" value="Trimeric LpxA-like enzymes"/>
    <property type="match status" value="2"/>
</dbReference>
<dbReference type="AlphaFoldDB" id="A0A644TCA5"/>
<dbReference type="Pfam" id="PF16314">
    <property type="entry name" value="DUF4954"/>
    <property type="match status" value="1"/>
</dbReference>
<protein>
    <recommendedName>
        <fullName evidence="1">DUF4954 domain-containing protein</fullName>
    </recommendedName>
</protein>
<gene>
    <name evidence="2" type="ORF">SDC9_10165</name>
</gene>
<accession>A0A644TCA5</accession>
<evidence type="ECO:0000259" key="1">
    <source>
        <dbReference type="Pfam" id="PF16314"/>
    </source>
</evidence>
<feature type="domain" description="DUF4954" evidence="1">
    <location>
        <begin position="47"/>
        <end position="490"/>
    </location>
</feature>
<organism evidence="2">
    <name type="scientific">bioreactor metagenome</name>
    <dbReference type="NCBI Taxonomy" id="1076179"/>
    <lineage>
        <taxon>unclassified sequences</taxon>
        <taxon>metagenomes</taxon>
        <taxon>ecological metagenomes</taxon>
    </lineage>
</organism>
<evidence type="ECO:0000313" key="2">
    <source>
        <dbReference type="EMBL" id="MPL64510.1"/>
    </source>
</evidence>
<name>A0A644TCA5_9ZZZZ</name>
<reference evidence="2" key="1">
    <citation type="submission" date="2019-08" db="EMBL/GenBank/DDBJ databases">
        <authorList>
            <person name="Kucharzyk K."/>
            <person name="Murdoch R.W."/>
            <person name="Higgins S."/>
            <person name="Loffler F."/>
        </authorList>
    </citation>
    <scope>NUCLEOTIDE SEQUENCE</scope>
</reference>
<sequence length="759" mass="85181">MSNDIIISRDLNVGTGFVSPGYLKPGEDEYKIRNEQFRAAGKNPSDYRRLEPFELETLVRQNNSCNDWSQFYVRDPFIPELISNSSFAGMVRIGRLERVSLEHHDLHVFAGIVNSQIIACDIGDNCVINNCTYISHYIIGDNCILIDNAEIHVSNHAKFGNGFVAEGEPEEVRITIDVMNEAGGRWIYPFDGMNCGDAYLWARFRDRKKLIRQFCRMSDALFDPRRGRYGRIGTGSVVKSNGIIKDVMIGQSAYIKGANKLKNLTINSKEEARTQIGEGVELVNGIIGYGCKIFYGCKAVRFVMLDNSALKYGARLIHSVLGENSTVSCCEILNNLIFPAHEQHHNTSFLIASLIRGQSNMAAGATIGSNHNSRAPDGEIEAGRGFWPGLCTSVKHSSRFASFCLLAKGDYRFELNMPLPFCLVDNDFKDDKLLLSPAYWWTGNQYALMRNEAKFKSRDKRCDKRLYFEYSPFAPDTAQEILNALGLLENWTGAALEAYRAANPKEADTFETASGLSGEEAGRAVLRNCQDPLPFEVLAREVEHSSRDCVLRKPCRAYKAYKDMLLWFAGREVLNYASSHPDDSGWEALSKVLVPDSHNGLTMEWENLGGLLVSRARLEEVLRKAEAGAYPTWKEFHEEYASLSTIYPLDKLRYAWAVLGWLYPAGENAKPGTAGLSGPSKNTFLRALEDLAALTDFVAQQVYQSRAKDWSNSFRKATFRSEEEMFAVLGRPEENSFVKSTREDMKTLKAAIRSLSEAL</sequence>
<comment type="caution">
    <text evidence="2">The sequence shown here is derived from an EMBL/GenBank/DDBJ whole genome shotgun (WGS) entry which is preliminary data.</text>
</comment>
<proteinExistence type="predicted"/>
<dbReference type="Gene3D" id="2.160.10.10">
    <property type="entry name" value="Hexapeptide repeat proteins"/>
    <property type="match status" value="1"/>
</dbReference>
<dbReference type="EMBL" id="VSSQ01000025">
    <property type="protein sequence ID" value="MPL64510.1"/>
    <property type="molecule type" value="Genomic_DNA"/>
</dbReference>
<dbReference type="InterPro" id="IPR032533">
    <property type="entry name" value="DUF4954"/>
</dbReference>
<dbReference type="InterPro" id="IPR011004">
    <property type="entry name" value="Trimer_LpxA-like_sf"/>
</dbReference>